<gene>
    <name evidence="9" type="ORF">SAMN05661003_1112</name>
</gene>
<dbReference type="PROSITE" id="PS50885">
    <property type="entry name" value="HAMP"/>
    <property type="match status" value="1"/>
</dbReference>
<dbReference type="PROSITE" id="PS51753">
    <property type="entry name" value="HBM"/>
    <property type="match status" value="1"/>
</dbReference>
<proteinExistence type="inferred from homology"/>
<dbReference type="PANTHER" id="PTHR43531:SF11">
    <property type="entry name" value="METHYL-ACCEPTING CHEMOTAXIS PROTEIN 3"/>
    <property type="match status" value="1"/>
</dbReference>
<sequence>MFADLSLAKKLTCGFGLVLLLACVVGAISYRTLHKSSDGFDVYRDMARQTNLVGRVQANLLMMRMHVKDYILTGSRQHLETYQDSREKTESFMDEAHREIRQPKQARLIEEIDEQLKLYDAAFREVGNLMEQRNRLVHEVLDRVGPETEKQLSEVLDTAREDDAMLVAYWAALANRRLLLLRLSAAKFLDTNDPAAVEQVTAQGSALREILATLDQEVRSPARRALLSHTVQGVATYLDTFGELAQVIEKRNAIVHGQLDAIGPLVAGKIEAVKLQIKEEQDTLGPELQAQNHRAVALILGLVALSVVGGILATLVIVRGITRPINEGLALAREIALGDFSHRLTARGRDEVGLLTLALNRMAESLARNAAAAQEIAEGNLDVEVSLASEKDQLGNALQRMVGGLNDSLGQVQIASQQIATAADEISDASQALSQGATESASSLEQISSSLDQLASQTAFNAENAVQANVLAGRAAEFAVNGNRHMQNMVVAMAEINASSQNISKIIKTIDEIAFQTNLLALNAAVEAARAGQHGKGFAVVAEEVRNLAARSARAAEETSQLIEGSVKKTSNGSLIATQTAEALQEIVTGIGKVTDLVGEISVASKEQADGVKQISVGVSQIDQVTQQNTASAEETAAASEELSGQALQLQEMVGQFKLKKRQTTQALLV</sequence>
<dbReference type="Gene3D" id="1.10.287.950">
    <property type="entry name" value="Methyl-accepting chemotaxis protein"/>
    <property type="match status" value="1"/>
</dbReference>
<evidence type="ECO:0000256" key="5">
    <source>
        <dbReference type="SAM" id="Phobius"/>
    </source>
</evidence>
<evidence type="ECO:0000259" key="8">
    <source>
        <dbReference type="PROSITE" id="PS51753"/>
    </source>
</evidence>
<evidence type="ECO:0000256" key="1">
    <source>
        <dbReference type="ARBA" id="ARBA00004370"/>
    </source>
</evidence>
<dbReference type="PROSITE" id="PS50111">
    <property type="entry name" value="CHEMOTAXIS_TRANSDUC_2"/>
    <property type="match status" value="1"/>
</dbReference>
<reference evidence="10" key="1">
    <citation type="submission" date="2016-10" db="EMBL/GenBank/DDBJ databases">
        <authorList>
            <person name="Varghese N."/>
            <person name="Submissions S."/>
        </authorList>
    </citation>
    <scope>NUCLEOTIDE SEQUENCE [LARGE SCALE GENOMIC DNA]</scope>
    <source>
        <strain evidence="10">DSM 8987</strain>
    </source>
</reference>
<dbReference type="Gene3D" id="6.10.340.10">
    <property type="match status" value="1"/>
</dbReference>
<feature type="transmembrane region" description="Helical" evidence="5">
    <location>
        <begin position="295"/>
        <end position="318"/>
    </location>
</feature>
<dbReference type="InterPro" id="IPR032255">
    <property type="entry name" value="HBM"/>
</dbReference>
<evidence type="ECO:0000313" key="10">
    <source>
        <dbReference type="Proteomes" id="UP000243205"/>
    </source>
</evidence>
<evidence type="ECO:0000259" key="7">
    <source>
        <dbReference type="PROSITE" id="PS50885"/>
    </source>
</evidence>
<dbReference type="AlphaFoldDB" id="A0A1G7CXS5"/>
<keyword evidence="2" id="KW-0145">Chemotaxis</keyword>
<name>A0A1G7CXS5_9BACT</name>
<dbReference type="Pfam" id="PF00015">
    <property type="entry name" value="MCPsignal"/>
    <property type="match status" value="1"/>
</dbReference>
<dbReference type="OrthoDB" id="9774644at2"/>
<dbReference type="SMART" id="SM00283">
    <property type="entry name" value="MA"/>
    <property type="match status" value="1"/>
</dbReference>
<evidence type="ECO:0000256" key="2">
    <source>
        <dbReference type="ARBA" id="ARBA00022500"/>
    </source>
</evidence>
<dbReference type="Pfam" id="PF00672">
    <property type="entry name" value="HAMP"/>
    <property type="match status" value="1"/>
</dbReference>
<dbReference type="GO" id="GO:0007165">
    <property type="term" value="P:signal transduction"/>
    <property type="evidence" value="ECO:0007669"/>
    <property type="project" value="UniProtKB-KW"/>
</dbReference>
<dbReference type="RefSeq" id="WP_092078972.1">
    <property type="nucleotide sequence ID" value="NZ_FNAQ01000011.1"/>
</dbReference>
<keyword evidence="5" id="KW-0472">Membrane</keyword>
<dbReference type="STRING" id="57664.SAMN05661003_1112"/>
<dbReference type="FunFam" id="1.10.287.950:FF:000001">
    <property type="entry name" value="Methyl-accepting chemotaxis sensory transducer"/>
    <property type="match status" value="1"/>
</dbReference>
<dbReference type="GO" id="GO:0004888">
    <property type="term" value="F:transmembrane signaling receptor activity"/>
    <property type="evidence" value="ECO:0007669"/>
    <property type="project" value="TreeGrafter"/>
</dbReference>
<feature type="domain" description="Methyl-accepting transducer" evidence="6">
    <location>
        <begin position="415"/>
        <end position="644"/>
    </location>
</feature>
<dbReference type="CDD" id="cd11386">
    <property type="entry name" value="MCP_signal"/>
    <property type="match status" value="1"/>
</dbReference>
<feature type="domain" description="HBM" evidence="8">
    <location>
        <begin position="45"/>
        <end position="285"/>
    </location>
</feature>
<evidence type="ECO:0000259" key="6">
    <source>
        <dbReference type="PROSITE" id="PS50111"/>
    </source>
</evidence>
<keyword evidence="10" id="KW-1185">Reference proteome</keyword>
<dbReference type="Proteomes" id="UP000243205">
    <property type="component" value="Unassembled WGS sequence"/>
</dbReference>
<dbReference type="InterPro" id="IPR003660">
    <property type="entry name" value="HAMP_dom"/>
</dbReference>
<organism evidence="9 10">
    <name type="scientific">Desulfuromonas thiophila</name>
    <dbReference type="NCBI Taxonomy" id="57664"/>
    <lineage>
        <taxon>Bacteria</taxon>
        <taxon>Pseudomonadati</taxon>
        <taxon>Thermodesulfobacteriota</taxon>
        <taxon>Desulfuromonadia</taxon>
        <taxon>Desulfuromonadales</taxon>
        <taxon>Desulfuromonadaceae</taxon>
        <taxon>Desulfuromonas</taxon>
    </lineage>
</organism>
<dbReference type="SUPFAM" id="SSF58104">
    <property type="entry name" value="Methyl-accepting chemotaxis protein (MCP) signaling domain"/>
    <property type="match status" value="1"/>
</dbReference>
<dbReference type="GO" id="GO:0005886">
    <property type="term" value="C:plasma membrane"/>
    <property type="evidence" value="ECO:0007669"/>
    <property type="project" value="TreeGrafter"/>
</dbReference>
<protein>
    <submittedName>
        <fullName evidence="9">Methyl-accepting chemotaxis protein</fullName>
    </submittedName>
</protein>
<evidence type="ECO:0000313" key="9">
    <source>
        <dbReference type="EMBL" id="SDE43285.1"/>
    </source>
</evidence>
<comment type="similarity">
    <text evidence="3">Belongs to the methyl-accepting chemotaxis (MCP) protein family.</text>
</comment>
<comment type="subcellular location">
    <subcellularLocation>
        <location evidence="1">Membrane</location>
    </subcellularLocation>
</comment>
<dbReference type="CDD" id="cd06225">
    <property type="entry name" value="HAMP"/>
    <property type="match status" value="2"/>
</dbReference>
<keyword evidence="5" id="KW-1133">Transmembrane helix</keyword>
<dbReference type="InterPro" id="IPR004089">
    <property type="entry name" value="MCPsignal_dom"/>
</dbReference>
<dbReference type="Pfam" id="PF12729">
    <property type="entry name" value="4HB_MCP_1"/>
    <property type="match status" value="1"/>
</dbReference>
<dbReference type="GO" id="GO:0006935">
    <property type="term" value="P:chemotaxis"/>
    <property type="evidence" value="ECO:0007669"/>
    <property type="project" value="UniProtKB-KW"/>
</dbReference>
<dbReference type="PANTHER" id="PTHR43531">
    <property type="entry name" value="PROTEIN ICFG"/>
    <property type="match status" value="1"/>
</dbReference>
<keyword evidence="4" id="KW-0807">Transducer</keyword>
<keyword evidence="5" id="KW-0812">Transmembrane</keyword>
<dbReference type="SMART" id="SM00304">
    <property type="entry name" value="HAMP"/>
    <property type="match status" value="1"/>
</dbReference>
<feature type="domain" description="HAMP" evidence="7">
    <location>
        <begin position="319"/>
        <end position="371"/>
    </location>
</feature>
<dbReference type="InterPro" id="IPR051310">
    <property type="entry name" value="MCP_chemotaxis"/>
</dbReference>
<dbReference type="InterPro" id="IPR024478">
    <property type="entry name" value="HlyB_4HB_MCP"/>
</dbReference>
<dbReference type="EMBL" id="FNAQ01000011">
    <property type="protein sequence ID" value="SDE43285.1"/>
    <property type="molecule type" value="Genomic_DNA"/>
</dbReference>
<accession>A0A1G7CXS5</accession>
<evidence type="ECO:0000256" key="4">
    <source>
        <dbReference type="PROSITE-ProRule" id="PRU00284"/>
    </source>
</evidence>
<dbReference type="SMART" id="SM01358">
    <property type="entry name" value="HBM"/>
    <property type="match status" value="1"/>
</dbReference>
<evidence type="ECO:0000256" key="3">
    <source>
        <dbReference type="ARBA" id="ARBA00029447"/>
    </source>
</evidence>